<dbReference type="AlphaFoldDB" id="S3IZ43"/>
<proteinExistence type="predicted"/>
<evidence type="ECO:0000313" key="2">
    <source>
        <dbReference type="Proteomes" id="UP000014585"/>
    </source>
</evidence>
<evidence type="ECO:0000313" key="1">
    <source>
        <dbReference type="EMBL" id="EPF18170.1"/>
    </source>
</evidence>
<name>S3IZ43_9ENTR</name>
<comment type="caution">
    <text evidence="1">The sequence shown here is derived from an EMBL/GenBank/DDBJ whole genome shotgun (WGS) entry which is preliminary data.</text>
</comment>
<accession>S3IZ43</accession>
<reference evidence="1 2" key="1">
    <citation type="submission" date="2013-04" db="EMBL/GenBank/DDBJ databases">
        <authorList>
            <person name="Weinstock G."/>
            <person name="Sodergren E."/>
            <person name="Lobos E.A."/>
            <person name="Fulton L."/>
            <person name="Fulton R."/>
            <person name="Courtney L."/>
            <person name="Fronick C."/>
            <person name="O'Laughlin M."/>
            <person name="Godfrey J."/>
            <person name="Wilson R.M."/>
            <person name="Miner T."/>
            <person name="Farmer C."/>
            <person name="Delehaunty K."/>
            <person name="Cordes M."/>
            <person name="Minx P."/>
            <person name="Tomlinson C."/>
            <person name="Chen J."/>
            <person name="Wollam A."/>
            <person name="Pepin K.H."/>
            <person name="Palsikar V.B."/>
            <person name="Zhang X."/>
            <person name="Suruliraj S."/>
            <person name="Perna N.T."/>
            <person name="Plunkett G."/>
            <person name="Warren W."/>
            <person name="Mitreva M."/>
            <person name="Mardis E.R."/>
            <person name="Wilson R.K."/>
        </authorList>
    </citation>
    <scope>NUCLEOTIDE SEQUENCE [LARGE SCALE GENOMIC DNA]</scope>
    <source>
        <strain evidence="1 2">DSM 4568</strain>
    </source>
</reference>
<dbReference type="EMBL" id="ATDT01000009">
    <property type="protein sequence ID" value="EPF18170.1"/>
    <property type="molecule type" value="Genomic_DNA"/>
</dbReference>
<protein>
    <submittedName>
        <fullName evidence="1">Uncharacterized protein</fullName>
    </submittedName>
</protein>
<dbReference type="HOGENOM" id="CLU_2932794_0_0_6"/>
<dbReference type="Proteomes" id="UP000014585">
    <property type="component" value="Unassembled WGS sequence"/>
</dbReference>
<gene>
    <name evidence="1" type="ORF">HMPREF0201_01581</name>
</gene>
<organism evidence="1 2">
    <name type="scientific">Cedecea davisae DSM 4568</name>
    <dbReference type="NCBI Taxonomy" id="566551"/>
    <lineage>
        <taxon>Bacteria</taxon>
        <taxon>Pseudomonadati</taxon>
        <taxon>Pseudomonadota</taxon>
        <taxon>Gammaproteobacteria</taxon>
        <taxon>Enterobacterales</taxon>
        <taxon>Enterobacteriaceae</taxon>
        <taxon>Cedecea</taxon>
    </lineage>
</organism>
<sequence length="60" mass="7033">MRSPRNFYKASLSSFLSPETRKGTSAQPRDICHFSKIPVKKTEIHSRRKYKALKNENKTH</sequence>